<protein>
    <submittedName>
        <fullName evidence="1">Uncharacterized protein</fullName>
    </submittedName>
</protein>
<evidence type="ECO:0000313" key="2">
    <source>
        <dbReference type="Proteomes" id="UP000053593"/>
    </source>
</evidence>
<sequence length="73" mass="8338">MTTYKAQGQTMTNVIADLKLCHGTEVAYVMLSCVKSLDGLLILRLFDLKRIQCRQSGDSRCENKHLEFLQMQT</sequence>
<feature type="non-terminal residue" evidence="1">
    <location>
        <position position="73"/>
    </location>
</feature>
<dbReference type="Proteomes" id="UP000053593">
    <property type="component" value="Unassembled WGS sequence"/>
</dbReference>
<evidence type="ECO:0000313" key="1">
    <source>
        <dbReference type="EMBL" id="KIK59526.1"/>
    </source>
</evidence>
<dbReference type="HOGENOM" id="CLU_001324_10_1_1"/>
<gene>
    <name evidence="1" type="ORF">GYMLUDRAFT_132411</name>
</gene>
<dbReference type="EMBL" id="KN834779">
    <property type="protein sequence ID" value="KIK59526.1"/>
    <property type="molecule type" value="Genomic_DNA"/>
</dbReference>
<reference evidence="1 2" key="1">
    <citation type="submission" date="2014-04" db="EMBL/GenBank/DDBJ databases">
        <title>Evolutionary Origins and Diversification of the Mycorrhizal Mutualists.</title>
        <authorList>
            <consortium name="DOE Joint Genome Institute"/>
            <consortium name="Mycorrhizal Genomics Consortium"/>
            <person name="Kohler A."/>
            <person name="Kuo A."/>
            <person name="Nagy L.G."/>
            <person name="Floudas D."/>
            <person name="Copeland A."/>
            <person name="Barry K.W."/>
            <person name="Cichocki N."/>
            <person name="Veneault-Fourrey C."/>
            <person name="LaButti K."/>
            <person name="Lindquist E.A."/>
            <person name="Lipzen A."/>
            <person name="Lundell T."/>
            <person name="Morin E."/>
            <person name="Murat C."/>
            <person name="Riley R."/>
            <person name="Ohm R."/>
            <person name="Sun H."/>
            <person name="Tunlid A."/>
            <person name="Henrissat B."/>
            <person name="Grigoriev I.V."/>
            <person name="Hibbett D.S."/>
            <person name="Martin F."/>
        </authorList>
    </citation>
    <scope>NUCLEOTIDE SEQUENCE [LARGE SCALE GENOMIC DNA]</scope>
    <source>
        <strain evidence="1 2">FD-317 M1</strain>
    </source>
</reference>
<name>A0A0D0BVI9_9AGAR</name>
<proteinExistence type="predicted"/>
<keyword evidence="2" id="KW-1185">Reference proteome</keyword>
<organism evidence="1 2">
    <name type="scientific">Collybiopsis luxurians FD-317 M1</name>
    <dbReference type="NCBI Taxonomy" id="944289"/>
    <lineage>
        <taxon>Eukaryota</taxon>
        <taxon>Fungi</taxon>
        <taxon>Dikarya</taxon>
        <taxon>Basidiomycota</taxon>
        <taxon>Agaricomycotina</taxon>
        <taxon>Agaricomycetes</taxon>
        <taxon>Agaricomycetidae</taxon>
        <taxon>Agaricales</taxon>
        <taxon>Marasmiineae</taxon>
        <taxon>Omphalotaceae</taxon>
        <taxon>Collybiopsis</taxon>
        <taxon>Collybiopsis luxurians</taxon>
    </lineage>
</organism>
<accession>A0A0D0BVI9</accession>
<dbReference type="AlphaFoldDB" id="A0A0D0BVI9"/>